<dbReference type="SMART" id="SM00530">
    <property type="entry name" value="HTH_XRE"/>
    <property type="match status" value="1"/>
</dbReference>
<dbReference type="CDD" id="cd00093">
    <property type="entry name" value="HTH_XRE"/>
    <property type="match status" value="1"/>
</dbReference>
<dbReference type="SUPFAM" id="SSF47413">
    <property type="entry name" value="lambda repressor-like DNA-binding domains"/>
    <property type="match status" value="1"/>
</dbReference>
<dbReference type="PROSITE" id="PS50943">
    <property type="entry name" value="HTH_CROC1"/>
    <property type="match status" value="1"/>
</dbReference>
<proteinExistence type="predicted"/>
<dbReference type="RefSeq" id="WP_106141039.1">
    <property type="nucleotide sequence ID" value="NZ_PVTE01000053.1"/>
</dbReference>
<keyword evidence="1" id="KW-0238">DNA-binding</keyword>
<accession>A0A2T0RIU1</accession>
<sequence>MSQVYANIKAIRTEKGLKQEDVAQKMGMAQSNYARLEKGLTQATIERLEQLADIFAIPVSSILSYETGTESGNEDISYYINLCRKYEKQVDTLRKRVSELEEESLQDWGKLNDELKVAKEKNRFLADRLKEKDRTIQILEKALDALTSSKQDK</sequence>
<dbReference type="Proteomes" id="UP000238375">
    <property type="component" value="Unassembled WGS sequence"/>
</dbReference>
<dbReference type="OrthoDB" id="957819at2"/>
<dbReference type="InterPro" id="IPR010982">
    <property type="entry name" value="Lambda_DNA-bd_dom_sf"/>
</dbReference>
<reference evidence="4 5" key="1">
    <citation type="submission" date="2018-03" db="EMBL/GenBank/DDBJ databases">
        <title>Genomic Encyclopedia of Archaeal and Bacterial Type Strains, Phase II (KMG-II): from individual species to whole genera.</title>
        <authorList>
            <person name="Goeker M."/>
        </authorList>
    </citation>
    <scope>NUCLEOTIDE SEQUENCE [LARGE SCALE GENOMIC DNA]</scope>
    <source>
        <strain evidence="4 5">DSM 28354</strain>
    </source>
</reference>
<dbReference type="InterPro" id="IPR001387">
    <property type="entry name" value="Cro/C1-type_HTH"/>
</dbReference>
<evidence type="ECO:0000313" key="5">
    <source>
        <dbReference type="Proteomes" id="UP000238375"/>
    </source>
</evidence>
<evidence type="ECO:0000259" key="3">
    <source>
        <dbReference type="PROSITE" id="PS50943"/>
    </source>
</evidence>
<feature type="domain" description="HTH cro/C1-type" evidence="3">
    <location>
        <begin position="8"/>
        <end position="62"/>
    </location>
</feature>
<feature type="coiled-coil region" evidence="2">
    <location>
        <begin position="83"/>
        <end position="149"/>
    </location>
</feature>
<dbReference type="GO" id="GO:0003677">
    <property type="term" value="F:DNA binding"/>
    <property type="evidence" value="ECO:0007669"/>
    <property type="project" value="UniProtKB-KW"/>
</dbReference>
<evidence type="ECO:0000256" key="2">
    <source>
        <dbReference type="SAM" id="Coils"/>
    </source>
</evidence>
<dbReference type="PANTHER" id="PTHR46558:SF4">
    <property type="entry name" value="DNA-BIDING PHAGE PROTEIN"/>
    <property type="match status" value="1"/>
</dbReference>
<dbReference type="AlphaFoldDB" id="A0A2T0RIU1"/>
<keyword evidence="5" id="KW-1185">Reference proteome</keyword>
<evidence type="ECO:0000256" key="1">
    <source>
        <dbReference type="ARBA" id="ARBA00023125"/>
    </source>
</evidence>
<keyword evidence="2" id="KW-0175">Coiled coil</keyword>
<dbReference type="Pfam" id="PF01381">
    <property type="entry name" value="HTH_3"/>
    <property type="match status" value="1"/>
</dbReference>
<dbReference type="Gene3D" id="1.10.260.40">
    <property type="entry name" value="lambda repressor-like DNA-binding domains"/>
    <property type="match status" value="1"/>
</dbReference>
<dbReference type="EMBL" id="PVTE01000053">
    <property type="protein sequence ID" value="PRY21124.1"/>
    <property type="molecule type" value="Genomic_DNA"/>
</dbReference>
<protein>
    <submittedName>
        <fullName evidence="4">Helix-turn-helix protein</fullName>
    </submittedName>
</protein>
<organism evidence="4 5">
    <name type="scientific">Spirosoma oryzae</name>
    <dbReference type="NCBI Taxonomy" id="1469603"/>
    <lineage>
        <taxon>Bacteria</taxon>
        <taxon>Pseudomonadati</taxon>
        <taxon>Bacteroidota</taxon>
        <taxon>Cytophagia</taxon>
        <taxon>Cytophagales</taxon>
        <taxon>Cytophagaceae</taxon>
        <taxon>Spirosoma</taxon>
    </lineage>
</organism>
<comment type="caution">
    <text evidence="4">The sequence shown here is derived from an EMBL/GenBank/DDBJ whole genome shotgun (WGS) entry which is preliminary data.</text>
</comment>
<gene>
    <name evidence="4" type="ORF">CLV58_15314</name>
</gene>
<name>A0A2T0RIU1_9BACT</name>
<evidence type="ECO:0000313" key="4">
    <source>
        <dbReference type="EMBL" id="PRY21124.1"/>
    </source>
</evidence>
<dbReference type="PANTHER" id="PTHR46558">
    <property type="entry name" value="TRACRIPTIONAL REGULATORY PROTEIN-RELATED-RELATED"/>
    <property type="match status" value="1"/>
</dbReference>